<protein>
    <recommendedName>
        <fullName evidence="7">Nudix hydrolase domain-containing protein</fullName>
    </recommendedName>
</protein>
<dbReference type="GO" id="GO:0046872">
    <property type="term" value="F:metal ion binding"/>
    <property type="evidence" value="ECO:0007669"/>
    <property type="project" value="UniProtKB-KW"/>
</dbReference>
<keyword evidence="5" id="KW-0460">Magnesium</keyword>
<sequence length="207" mass="23668">MKLENVIYKLEKRLKEPLPGHDNFYTKIRGSSLKRDIPDINTTKKSAVLIAFYPNQDEAYLPFILRPPYDGTHGGQMAFPGGRMEEIDESFERTALREAEEEVGLKALDVKILGELTEIYIPPSNYWVKPIVGVLDYKPTFFPDAREVAEVLEVPVAHLLRPDALTERKISIRGTRMKTHGFEVENQWIWGATALMIGELLEVLRND</sequence>
<comment type="cofactor">
    <cofactor evidence="2">
        <name>Mg(2+)</name>
        <dbReference type="ChEBI" id="CHEBI:18420"/>
    </cofactor>
</comment>
<comment type="caution">
    <text evidence="8">The sequence shown here is derived from an EMBL/GenBank/DDBJ whole genome shotgun (WGS) entry which is preliminary data.</text>
</comment>
<dbReference type="SUPFAM" id="SSF55811">
    <property type="entry name" value="Nudix"/>
    <property type="match status" value="1"/>
</dbReference>
<proteinExistence type="predicted"/>
<dbReference type="STRING" id="1605367.AFM12_14245"/>
<dbReference type="RefSeq" id="WP_095533232.1">
    <property type="nucleotide sequence ID" value="NZ_JXSZ01000010.1"/>
</dbReference>
<dbReference type="Gene3D" id="3.90.79.10">
    <property type="entry name" value="Nucleoside Triphosphate Pyrophosphohydrolase"/>
    <property type="match status" value="1"/>
</dbReference>
<dbReference type="Proteomes" id="UP000050454">
    <property type="component" value="Unassembled WGS sequence"/>
</dbReference>
<keyword evidence="6" id="KW-0464">Manganese</keyword>
<feature type="domain" description="Nudix hydrolase" evidence="7">
    <location>
        <begin position="43"/>
        <end position="176"/>
    </location>
</feature>
<evidence type="ECO:0000256" key="4">
    <source>
        <dbReference type="ARBA" id="ARBA00022801"/>
    </source>
</evidence>
<keyword evidence="9" id="KW-1185">Reference proteome</keyword>
<dbReference type="EMBL" id="LGTQ01000010">
    <property type="protein sequence ID" value="KPM47639.1"/>
    <property type="molecule type" value="Genomic_DNA"/>
</dbReference>
<evidence type="ECO:0000256" key="1">
    <source>
        <dbReference type="ARBA" id="ARBA00001936"/>
    </source>
</evidence>
<dbReference type="AlphaFoldDB" id="A0A0P7BK59"/>
<name>A0A0P7BK59_9BACT</name>
<dbReference type="Pfam" id="PF00293">
    <property type="entry name" value="NUDIX"/>
    <property type="match status" value="1"/>
</dbReference>
<dbReference type="PATRIC" id="fig|1605367.3.peg.250"/>
<organism evidence="8 9">
    <name type="scientific">Jiulongibacter sediminis</name>
    <dbReference type="NCBI Taxonomy" id="1605367"/>
    <lineage>
        <taxon>Bacteria</taxon>
        <taxon>Pseudomonadati</taxon>
        <taxon>Bacteroidota</taxon>
        <taxon>Cytophagia</taxon>
        <taxon>Cytophagales</taxon>
        <taxon>Leadbetterellaceae</taxon>
        <taxon>Jiulongibacter</taxon>
    </lineage>
</organism>
<dbReference type="PROSITE" id="PS51462">
    <property type="entry name" value="NUDIX"/>
    <property type="match status" value="1"/>
</dbReference>
<dbReference type="InterPro" id="IPR045121">
    <property type="entry name" value="CoAse"/>
</dbReference>
<comment type="cofactor">
    <cofactor evidence="1">
        <name>Mn(2+)</name>
        <dbReference type="ChEBI" id="CHEBI:29035"/>
    </cofactor>
</comment>
<evidence type="ECO:0000256" key="5">
    <source>
        <dbReference type="ARBA" id="ARBA00022842"/>
    </source>
</evidence>
<evidence type="ECO:0000256" key="2">
    <source>
        <dbReference type="ARBA" id="ARBA00001946"/>
    </source>
</evidence>
<evidence type="ECO:0000259" key="7">
    <source>
        <dbReference type="PROSITE" id="PS51462"/>
    </source>
</evidence>
<evidence type="ECO:0000313" key="9">
    <source>
        <dbReference type="Proteomes" id="UP000050454"/>
    </source>
</evidence>
<dbReference type="OrthoDB" id="9802805at2"/>
<evidence type="ECO:0000256" key="3">
    <source>
        <dbReference type="ARBA" id="ARBA00022723"/>
    </source>
</evidence>
<dbReference type="GO" id="GO:0010945">
    <property type="term" value="F:coenzyme A diphosphatase activity"/>
    <property type="evidence" value="ECO:0007669"/>
    <property type="project" value="InterPro"/>
</dbReference>
<dbReference type="PANTHER" id="PTHR12992">
    <property type="entry name" value="NUDIX HYDROLASE"/>
    <property type="match status" value="1"/>
</dbReference>
<dbReference type="PANTHER" id="PTHR12992:SF11">
    <property type="entry name" value="MITOCHONDRIAL COENZYME A DIPHOSPHATASE NUDT8"/>
    <property type="match status" value="1"/>
</dbReference>
<reference evidence="8 9" key="1">
    <citation type="submission" date="2015-07" db="EMBL/GenBank/DDBJ databases">
        <title>The draft genome sequence of Leadbetterella sp. JN14-9.</title>
        <authorList>
            <person name="Liu Y."/>
            <person name="Du J."/>
            <person name="Shao Z."/>
        </authorList>
    </citation>
    <scope>NUCLEOTIDE SEQUENCE [LARGE SCALE GENOMIC DNA]</scope>
    <source>
        <strain evidence="8 9">JN14-9</strain>
    </source>
</reference>
<keyword evidence="4" id="KW-0378">Hydrolase</keyword>
<gene>
    <name evidence="8" type="ORF">AFM12_14245</name>
</gene>
<evidence type="ECO:0000313" key="8">
    <source>
        <dbReference type="EMBL" id="KPM47639.1"/>
    </source>
</evidence>
<keyword evidence="3" id="KW-0479">Metal-binding</keyword>
<dbReference type="InterPro" id="IPR015797">
    <property type="entry name" value="NUDIX_hydrolase-like_dom_sf"/>
</dbReference>
<accession>A0A0P7BK59</accession>
<evidence type="ECO:0000256" key="6">
    <source>
        <dbReference type="ARBA" id="ARBA00023211"/>
    </source>
</evidence>
<dbReference type="CDD" id="cd03426">
    <property type="entry name" value="NUDIX_CoAse_Nudt7"/>
    <property type="match status" value="1"/>
</dbReference>
<dbReference type="InterPro" id="IPR000086">
    <property type="entry name" value="NUDIX_hydrolase_dom"/>
</dbReference>